<dbReference type="GO" id="GO:0005524">
    <property type="term" value="F:ATP binding"/>
    <property type="evidence" value="ECO:0007669"/>
    <property type="project" value="UniProtKB-KW"/>
</dbReference>
<dbReference type="SUPFAM" id="SSF52540">
    <property type="entry name" value="P-loop containing nucleoside triphosphate hydrolases"/>
    <property type="match status" value="1"/>
</dbReference>
<keyword evidence="4" id="KW-1133">Transmembrane helix</keyword>
<dbReference type="NCBIfam" id="TIGR01007">
    <property type="entry name" value="eps_fam"/>
    <property type="match status" value="1"/>
</dbReference>
<dbReference type="InterPro" id="IPR005702">
    <property type="entry name" value="Wzc-like_C"/>
</dbReference>
<keyword evidence="6" id="KW-0418">Kinase</keyword>
<evidence type="ECO:0000256" key="4">
    <source>
        <dbReference type="SAM" id="Phobius"/>
    </source>
</evidence>
<dbReference type="Proteomes" id="UP000306192">
    <property type="component" value="Unassembled WGS sequence"/>
</dbReference>
<sequence>MTVVAITLLGAAAAFGWTFTQTRVYTANSSGIVTLMSDGSIGDTVASDALAKSKATTYVAVGESRAVAQLVITALGLTASPETVAGEITVTNIKDTPTINVTARASSGIEAKKLADAWIVGLTTQIATLENKAVTQQAGNTVVAAVTFLEPVESAVAPTQPIFPNVRLSVIIGALIGLVLAIVYAMVRNVLDRRIRTAATIQQQFKLAVIGVLPKDAALTDENRIVSETGGIHAGSVTVQSRPLAEAFRELRTNMRFMRVDSPPRIIVISSPSPNDGKSTVTANLAVALSAAGQKVVVVDGDLRKPMVASTFNVVGGVGVTDLLIGSAELDDVLQPWGERGNLRVLGAGSIPPNPSELLGSHGMTTLLRELALDAIVLVDAPPLLPVTDAAILAAISDGAIIVVSAGRTTTDELERALAGISMGGGRTLGVVLNRVPTKGAGGRGYGYYHGSYSEDAPVVGALIANGRLTPTIPVTAAESADSTARAESTELKDPTAAL</sequence>
<keyword evidence="6" id="KW-0808">Transferase</keyword>
<evidence type="ECO:0000259" key="5">
    <source>
        <dbReference type="Pfam" id="PF01656"/>
    </source>
</evidence>
<dbReference type="PANTHER" id="PTHR32309:SF13">
    <property type="entry name" value="FERRIC ENTEROBACTIN TRANSPORT PROTEIN FEPE"/>
    <property type="match status" value="1"/>
</dbReference>
<dbReference type="EC" id="2.7.10.2" evidence="6"/>
<keyword evidence="7" id="KW-1185">Reference proteome</keyword>
<comment type="caution">
    <text evidence="6">The sequence shown here is derived from an EMBL/GenBank/DDBJ whole genome shotgun (WGS) entry which is preliminary data.</text>
</comment>
<reference evidence="6 7" key="1">
    <citation type="journal article" date="2019" name="Microorganisms">
        <title>Systematic Affiliation and Genome Analysis of Subtercola vilae DB165(T) with Particular Emphasis on Cold Adaptation of an Isolate from a High-Altitude Cold Volcano Lake.</title>
        <authorList>
            <person name="Villalobos A.S."/>
            <person name="Wiese J."/>
            <person name="Imhoff J.F."/>
            <person name="Dorador C."/>
            <person name="Keller A."/>
            <person name="Hentschel U."/>
        </authorList>
    </citation>
    <scope>NUCLEOTIDE SEQUENCE [LARGE SCALE GENOMIC DNA]</scope>
    <source>
        <strain evidence="6 7">DB165</strain>
    </source>
</reference>
<dbReference type="InterPro" id="IPR050445">
    <property type="entry name" value="Bact_polysacc_biosynth/exp"/>
</dbReference>
<dbReference type="OrthoDB" id="9812433at2"/>
<protein>
    <submittedName>
        <fullName evidence="6">Polysaccharide biosynthesis tyrosine autokinase</fullName>
        <ecNumber evidence="6">2.7.10.2</ecNumber>
    </submittedName>
</protein>
<keyword evidence="4" id="KW-0812">Transmembrane</keyword>
<accession>A0A4T2CD79</accession>
<gene>
    <name evidence="6" type="ORF">D4765_01010</name>
</gene>
<dbReference type="CDD" id="cd05387">
    <property type="entry name" value="BY-kinase"/>
    <property type="match status" value="1"/>
</dbReference>
<proteinExistence type="predicted"/>
<dbReference type="GO" id="GO:0004715">
    <property type="term" value="F:non-membrane spanning protein tyrosine kinase activity"/>
    <property type="evidence" value="ECO:0007669"/>
    <property type="project" value="UniProtKB-EC"/>
</dbReference>
<feature type="compositionally biased region" description="Basic and acidic residues" evidence="3">
    <location>
        <begin position="488"/>
        <end position="499"/>
    </location>
</feature>
<feature type="region of interest" description="Disordered" evidence="3">
    <location>
        <begin position="479"/>
        <end position="499"/>
    </location>
</feature>
<dbReference type="InterPro" id="IPR002586">
    <property type="entry name" value="CobQ/CobB/MinD/ParA_Nub-bd_dom"/>
</dbReference>
<dbReference type="Pfam" id="PF01656">
    <property type="entry name" value="CbiA"/>
    <property type="match status" value="1"/>
</dbReference>
<feature type="transmembrane region" description="Helical" evidence="4">
    <location>
        <begin position="168"/>
        <end position="187"/>
    </location>
</feature>
<name>A0A4T2CD79_9MICO</name>
<organism evidence="6 7">
    <name type="scientific">Subtercola vilae</name>
    <dbReference type="NCBI Taxonomy" id="2056433"/>
    <lineage>
        <taxon>Bacteria</taxon>
        <taxon>Bacillati</taxon>
        <taxon>Actinomycetota</taxon>
        <taxon>Actinomycetes</taxon>
        <taxon>Micrococcales</taxon>
        <taxon>Microbacteriaceae</taxon>
        <taxon>Subtercola</taxon>
    </lineage>
</organism>
<dbReference type="AlphaFoldDB" id="A0A4T2CD79"/>
<keyword evidence="4" id="KW-0472">Membrane</keyword>
<dbReference type="PANTHER" id="PTHR32309">
    <property type="entry name" value="TYROSINE-PROTEIN KINASE"/>
    <property type="match status" value="1"/>
</dbReference>
<evidence type="ECO:0000313" key="7">
    <source>
        <dbReference type="Proteomes" id="UP000306192"/>
    </source>
</evidence>
<evidence type="ECO:0000256" key="3">
    <source>
        <dbReference type="SAM" id="MobiDB-lite"/>
    </source>
</evidence>
<keyword evidence="2" id="KW-0067">ATP-binding</keyword>
<keyword evidence="1" id="KW-0547">Nucleotide-binding</keyword>
<dbReference type="EMBL" id="QYRT01000002">
    <property type="protein sequence ID" value="TIH40596.1"/>
    <property type="molecule type" value="Genomic_DNA"/>
</dbReference>
<feature type="domain" description="CobQ/CobB/MinD/ParA nucleotide binding" evidence="5">
    <location>
        <begin position="267"/>
        <end position="436"/>
    </location>
</feature>
<evidence type="ECO:0000313" key="6">
    <source>
        <dbReference type="EMBL" id="TIH40596.1"/>
    </source>
</evidence>
<dbReference type="Gene3D" id="3.40.50.300">
    <property type="entry name" value="P-loop containing nucleotide triphosphate hydrolases"/>
    <property type="match status" value="1"/>
</dbReference>
<dbReference type="InterPro" id="IPR027417">
    <property type="entry name" value="P-loop_NTPase"/>
</dbReference>
<evidence type="ECO:0000256" key="1">
    <source>
        <dbReference type="ARBA" id="ARBA00022741"/>
    </source>
</evidence>
<evidence type="ECO:0000256" key="2">
    <source>
        <dbReference type="ARBA" id="ARBA00022840"/>
    </source>
</evidence>